<name>A0A7J7FWG6_CAMSI</name>
<evidence type="ECO:0000313" key="2">
    <source>
        <dbReference type="Proteomes" id="UP000593564"/>
    </source>
</evidence>
<reference evidence="1 2" key="2">
    <citation type="submission" date="2020-07" db="EMBL/GenBank/DDBJ databases">
        <title>Genome assembly of wild tea tree DASZ reveals pedigree and selection history of tea varieties.</title>
        <authorList>
            <person name="Zhang W."/>
        </authorList>
    </citation>
    <scope>NUCLEOTIDE SEQUENCE [LARGE SCALE GENOMIC DNA]</scope>
    <source>
        <strain evidence="2">cv. G240</strain>
        <tissue evidence="1">Leaf</tissue>
    </source>
</reference>
<dbReference type="Proteomes" id="UP000593564">
    <property type="component" value="Unassembled WGS sequence"/>
</dbReference>
<comment type="caution">
    <text evidence="1">The sequence shown here is derived from an EMBL/GenBank/DDBJ whole genome shotgun (WGS) entry which is preliminary data.</text>
</comment>
<proteinExistence type="predicted"/>
<accession>A0A7J7FWG6</accession>
<protein>
    <submittedName>
        <fullName evidence="1">Uncharacterized protein</fullName>
    </submittedName>
</protein>
<keyword evidence="2" id="KW-1185">Reference proteome</keyword>
<dbReference type="AlphaFoldDB" id="A0A7J7FWG6"/>
<sequence length="76" mass="9064">MYNLRSELELSCSRIFQRNRTTEFEQRRDNLHMEKIAELNKDRPINMDEPSRLEMIGAELQDEVAYVSQTWESGLT</sequence>
<gene>
    <name evidence="1" type="ORF">HYC85_028921</name>
</gene>
<dbReference type="EMBL" id="JACBKZ010000014">
    <property type="protein sequence ID" value="KAF5932750.1"/>
    <property type="molecule type" value="Genomic_DNA"/>
</dbReference>
<organism evidence="1 2">
    <name type="scientific">Camellia sinensis</name>
    <name type="common">Tea plant</name>
    <name type="synonym">Thea sinensis</name>
    <dbReference type="NCBI Taxonomy" id="4442"/>
    <lineage>
        <taxon>Eukaryota</taxon>
        <taxon>Viridiplantae</taxon>
        <taxon>Streptophyta</taxon>
        <taxon>Embryophyta</taxon>
        <taxon>Tracheophyta</taxon>
        <taxon>Spermatophyta</taxon>
        <taxon>Magnoliopsida</taxon>
        <taxon>eudicotyledons</taxon>
        <taxon>Gunneridae</taxon>
        <taxon>Pentapetalae</taxon>
        <taxon>asterids</taxon>
        <taxon>Ericales</taxon>
        <taxon>Theaceae</taxon>
        <taxon>Camellia</taxon>
    </lineage>
</organism>
<evidence type="ECO:0000313" key="1">
    <source>
        <dbReference type="EMBL" id="KAF5932750.1"/>
    </source>
</evidence>
<reference evidence="2" key="1">
    <citation type="journal article" date="2020" name="Nat. Commun.">
        <title>Genome assembly of wild tea tree DASZ reveals pedigree and selection history of tea varieties.</title>
        <authorList>
            <person name="Zhang W."/>
            <person name="Zhang Y."/>
            <person name="Qiu H."/>
            <person name="Guo Y."/>
            <person name="Wan H."/>
            <person name="Zhang X."/>
            <person name="Scossa F."/>
            <person name="Alseekh S."/>
            <person name="Zhang Q."/>
            <person name="Wang P."/>
            <person name="Xu L."/>
            <person name="Schmidt M.H."/>
            <person name="Jia X."/>
            <person name="Li D."/>
            <person name="Zhu A."/>
            <person name="Guo F."/>
            <person name="Chen W."/>
            <person name="Ni D."/>
            <person name="Usadel B."/>
            <person name="Fernie A.R."/>
            <person name="Wen W."/>
        </authorList>
    </citation>
    <scope>NUCLEOTIDE SEQUENCE [LARGE SCALE GENOMIC DNA]</scope>
    <source>
        <strain evidence="2">cv. G240</strain>
    </source>
</reference>